<dbReference type="NCBIfam" id="TIGR00674">
    <property type="entry name" value="dapA"/>
    <property type="match status" value="1"/>
</dbReference>
<gene>
    <name evidence="12 14" type="primary">dapA</name>
    <name evidence="14" type="ORF">K4H28_03040</name>
</gene>
<feature type="active site" description="Proton donor/acceptor" evidence="12">
    <location>
        <position position="138"/>
    </location>
</feature>
<evidence type="ECO:0000256" key="2">
    <source>
        <dbReference type="ARBA" id="ARBA00005120"/>
    </source>
</evidence>
<feature type="site" description="Part of a proton relay during catalysis" evidence="12">
    <location>
        <position position="50"/>
    </location>
</feature>
<evidence type="ECO:0000313" key="15">
    <source>
        <dbReference type="Proteomes" id="UP000825679"/>
    </source>
</evidence>
<dbReference type="InterPro" id="IPR002220">
    <property type="entry name" value="DapA-like"/>
</dbReference>
<keyword evidence="15" id="KW-1185">Reference proteome</keyword>
<evidence type="ECO:0000256" key="10">
    <source>
        <dbReference type="ARBA" id="ARBA00023270"/>
    </source>
</evidence>
<dbReference type="InterPro" id="IPR005263">
    <property type="entry name" value="DapA"/>
</dbReference>
<keyword evidence="8 12" id="KW-0457">Lysine biosynthesis</keyword>
<comment type="subunit">
    <text evidence="12">Homotetramer; dimer of dimers.</text>
</comment>
<keyword evidence="10 12" id="KW-0704">Schiff base</keyword>
<comment type="caution">
    <text evidence="12">Was originally thought to be a dihydrodipicolinate synthase (DHDPS), catalyzing the condensation of (S)-aspartate-beta-semialdehyde [(S)-ASA] and pyruvate to dihydrodipicolinate (DHDP). However, it was shown in E.coli that the product of the enzymatic reaction is not dihydrodipicolinate but in fact (4S)-4-hydroxy-2,3,4,5-tetrahydro-(2S)-dipicolinic acid (HTPA), and that the consecutive dehydration reaction leading to DHDP is not spontaneous but catalyzed by DapB.</text>
</comment>
<comment type="catalytic activity">
    <reaction evidence="11 12">
        <text>L-aspartate 4-semialdehyde + pyruvate = (2S,4S)-4-hydroxy-2,3,4,5-tetrahydrodipicolinate + H2O + H(+)</text>
        <dbReference type="Rhea" id="RHEA:34171"/>
        <dbReference type="ChEBI" id="CHEBI:15361"/>
        <dbReference type="ChEBI" id="CHEBI:15377"/>
        <dbReference type="ChEBI" id="CHEBI:15378"/>
        <dbReference type="ChEBI" id="CHEBI:67139"/>
        <dbReference type="ChEBI" id="CHEBI:537519"/>
        <dbReference type="EC" id="4.3.3.7"/>
    </reaction>
</comment>
<feature type="site" description="Part of a proton relay during catalysis" evidence="12">
    <location>
        <position position="112"/>
    </location>
</feature>
<dbReference type="InterPro" id="IPR020624">
    <property type="entry name" value="Schiff_base-form_aldolases_CS"/>
</dbReference>
<organism evidence="14 15">
    <name type="scientific">Deefgea tanakiae</name>
    <dbReference type="NCBI Taxonomy" id="2865840"/>
    <lineage>
        <taxon>Bacteria</taxon>
        <taxon>Pseudomonadati</taxon>
        <taxon>Pseudomonadota</taxon>
        <taxon>Betaproteobacteria</taxon>
        <taxon>Neisseriales</taxon>
        <taxon>Chitinibacteraceae</taxon>
        <taxon>Deefgea</taxon>
    </lineage>
</organism>
<reference evidence="14 15" key="1">
    <citation type="submission" date="2021-08" db="EMBL/GenBank/DDBJ databases">
        <title>complete genome sequencing of Deefgea sp. D25.</title>
        <authorList>
            <person name="Bae J.-W."/>
            <person name="Gim D.-H."/>
        </authorList>
    </citation>
    <scope>NUCLEOTIDE SEQUENCE [LARGE SCALE GENOMIC DNA]</scope>
    <source>
        <strain evidence="14 15">D25</strain>
    </source>
</reference>
<evidence type="ECO:0000256" key="8">
    <source>
        <dbReference type="ARBA" id="ARBA00023154"/>
    </source>
</evidence>
<feature type="active site" description="Schiff-base intermediate with substrate" evidence="12">
    <location>
        <position position="166"/>
    </location>
</feature>
<evidence type="ECO:0000256" key="9">
    <source>
        <dbReference type="ARBA" id="ARBA00023239"/>
    </source>
</evidence>
<evidence type="ECO:0000256" key="3">
    <source>
        <dbReference type="ARBA" id="ARBA00007592"/>
    </source>
</evidence>
<dbReference type="HAMAP" id="MF_00418">
    <property type="entry name" value="DapA"/>
    <property type="match status" value="1"/>
</dbReference>
<dbReference type="PROSITE" id="PS00665">
    <property type="entry name" value="DHDPS_1"/>
    <property type="match status" value="1"/>
</dbReference>
<evidence type="ECO:0000256" key="7">
    <source>
        <dbReference type="ARBA" id="ARBA00022915"/>
    </source>
</evidence>
<dbReference type="Gene3D" id="3.20.20.70">
    <property type="entry name" value="Aldolase class I"/>
    <property type="match status" value="1"/>
</dbReference>
<evidence type="ECO:0000256" key="11">
    <source>
        <dbReference type="ARBA" id="ARBA00047836"/>
    </source>
</evidence>
<evidence type="ECO:0000256" key="4">
    <source>
        <dbReference type="ARBA" id="ARBA00012086"/>
    </source>
</evidence>
<keyword evidence="9 12" id="KW-0456">Lyase</keyword>
<dbReference type="PIRSF" id="PIRSF001365">
    <property type="entry name" value="DHDPS"/>
    <property type="match status" value="1"/>
</dbReference>
<dbReference type="PANTHER" id="PTHR12128:SF66">
    <property type="entry name" value="4-HYDROXY-2-OXOGLUTARATE ALDOLASE, MITOCHONDRIAL"/>
    <property type="match status" value="1"/>
</dbReference>
<dbReference type="SUPFAM" id="SSF51569">
    <property type="entry name" value="Aldolase"/>
    <property type="match status" value="1"/>
</dbReference>
<dbReference type="InterPro" id="IPR013785">
    <property type="entry name" value="Aldolase_TIM"/>
</dbReference>
<dbReference type="EC" id="4.3.3.7" evidence="4 12"/>
<evidence type="ECO:0000256" key="12">
    <source>
        <dbReference type="HAMAP-Rule" id="MF_00418"/>
    </source>
</evidence>
<dbReference type="EMBL" id="CP081150">
    <property type="protein sequence ID" value="QZA78407.1"/>
    <property type="molecule type" value="Genomic_DNA"/>
</dbReference>
<dbReference type="Proteomes" id="UP000825679">
    <property type="component" value="Chromosome"/>
</dbReference>
<comment type="pathway">
    <text evidence="2 12">Amino-acid biosynthesis; L-lysine biosynthesis via DAP pathway; (S)-tetrahydrodipicolinate from L-aspartate: step 3/4.</text>
</comment>
<comment type="subcellular location">
    <subcellularLocation>
        <location evidence="12">Cytoplasm</location>
    </subcellularLocation>
</comment>
<dbReference type="SMART" id="SM01130">
    <property type="entry name" value="DHDPS"/>
    <property type="match status" value="1"/>
</dbReference>
<feature type="binding site" evidence="12">
    <location>
        <position position="207"/>
    </location>
    <ligand>
        <name>pyruvate</name>
        <dbReference type="ChEBI" id="CHEBI:15361"/>
    </ligand>
</feature>
<dbReference type="RefSeq" id="WP_221006939.1">
    <property type="nucleotide sequence ID" value="NZ_CP081150.1"/>
</dbReference>
<dbReference type="Pfam" id="PF00701">
    <property type="entry name" value="DHDPS"/>
    <property type="match status" value="1"/>
</dbReference>
<dbReference type="PANTHER" id="PTHR12128">
    <property type="entry name" value="DIHYDRODIPICOLINATE SYNTHASE"/>
    <property type="match status" value="1"/>
</dbReference>
<dbReference type="PRINTS" id="PR00146">
    <property type="entry name" value="DHPICSNTHASE"/>
</dbReference>
<keyword evidence="7 12" id="KW-0220">Diaminopimelate biosynthesis</keyword>
<evidence type="ECO:0000256" key="6">
    <source>
        <dbReference type="ARBA" id="ARBA00022605"/>
    </source>
</evidence>
<proteinExistence type="inferred from homology"/>
<dbReference type="GO" id="GO:0008840">
    <property type="term" value="F:4-hydroxy-tetrahydrodipicolinate synthase activity"/>
    <property type="evidence" value="ECO:0007669"/>
    <property type="project" value="UniProtKB-EC"/>
</dbReference>
<evidence type="ECO:0000256" key="13">
    <source>
        <dbReference type="PIRNR" id="PIRNR001365"/>
    </source>
</evidence>
<accession>A0ABX8Z7W1</accession>
<evidence type="ECO:0000256" key="1">
    <source>
        <dbReference type="ARBA" id="ARBA00003294"/>
    </source>
</evidence>
<keyword evidence="5 12" id="KW-0963">Cytoplasm</keyword>
<sequence length="292" mass="30877">MTSVLAPQNTTLWTAIITPMLADGAIDFATFTELLREQKSAGNGVVLLGSTGEGSNLSVAERQAVVEHACSLNLLIPLMVGVGGLDLPSQLEWLAFCETQPVSSYLLVTPIYAKPGANGQRRWFEALLNAVSKPCMLYNIPSRAGVPLAEGAIVGLLGHANFWAVKESGGNAARFAELKAAYPQIAWYSGDDVLFAEHAALGAAGLVSVASNVWPQQVARWVKQGLAGEAIGDALRLASETLFIAPSPIPTKAILHYQGRIASNELRLPLCAEDLPSLAPILAKDQQLAALV</sequence>
<keyword evidence="6 12" id="KW-0028">Amino-acid biosynthesis</keyword>
<feature type="binding site" evidence="12">
    <location>
        <position position="51"/>
    </location>
    <ligand>
        <name>pyruvate</name>
        <dbReference type="ChEBI" id="CHEBI:15361"/>
    </ligand>
</feature>
<protein>
    <recommendedName>
        <fullName evidence="4 12">4-hydroxy-tetrahydrodipicolinate synthase</fullName>
        <shortName evidence="12">HTPA synthase</shortName>
        <ecNumber evidence="4 12">4.3.3.7</ecNumber>
    </recommendedName>
</protein>
<evidence type="ECO:0000313" key="14">
    <source>
        <dbReference type="EMBL" id="QZA78407.1"/>
    </source>
</evidence>
<comment type="function">
    <text evidence="1 12">Catalyzes the condensation of (S)-aspartate-beta-semialdehyde [(S)-ASA] and pyruvate to 4-hydroxy-tetrahydrodipicolinate (HTPA).</text>
</comment>
<dbReference type="InterPro" id="IPR020625">
    <property type="entry name" value="Schiff_base-form_aldolases_AS"/>
</dbReference>
<evidence type="ECO:0000256" key="5">
    <source>
        <dbReference type="ARBA" id="ARBA00022490"/>
    </source>
</evidence>
<name>A0ABX8Z7W1_9NEIS</name>
<comment type="similarity">
    <text evidence="3 12 13">Belongs to the DapA family.</text>
</comment>
<dbReference type="PROSITE" id="PS00666">
    <property type="entry name" value="DHDPS_2"/>
    <property type="match status" value="1"/>
</dbReference>